<dbReference type="EMBL" id="SPQT01000001">
    <property type="protein sequence ID" value="TFV51078.1"/>
    <property type="molecule type" value="Genomic_DNA"/>
</dbReference>
<organism evidence="1 2">
    <name type="scientific">Bradyrhizobium niftali</name>
    <dbReference type="NCBI Taxonomy" id="2560055"/>
    <lineage>
        <taxon>Bacteria</taxon>
        <taxon>Pseudomonadati</taxon>
        <taxon>Pseudomonadota</taxon>
        <taxon>Alphaproteobacteria</taxon>
        <taxon>Hyphomicrobiales</taxon>
        <taxon>Nitrobacteraceae</taxon>
        <taxon>Bradyrhizobium</taxon>
    </lineage>
</organism>
<dbReference type="RefSeq" id="WP_135172834.1">
    <property type="nucleotide sequence ID" value="NZ_SPQT01000001.1"/>
</dbReference>
<name>A0A4Y9M7S4_9BRAD</name>
<dbReference type="AlphaFoldDB" id="A0A4Y9M7S4"/>
<reference evidence="1 2" key="1">
    <citation type="submission" date="2019-03" db="EMBL/GenBank/DDBJ databases">
        <title>Bradyrhizobium diversity isolated from nodules of Chamaecrista fasciculata.</title>
        <authorList>
            <person name="Klepa M.S."/>
            <person name="Urquiaga M.O."/>
            <person name="Hungria M."/>
            <person name="Delamuta J.R."/>
        </authorList>
    </citation>
    <scope>NUCLEOTIDE SEQUENCE [LARGE SCALE GENOMIC DNA]</scope>
    <source>
        <strain evidence="1 2">CNPSo 3448</strain>
    </source>
</reference>
<dbReference type="InterPro" id="IPR019546">
    <property type="entry name" value="TAT_signal_bac_arc"/>
</dbReference>
<dbReference type="NCBIfam" id="TIGR01409">
    <property type="entry name" value="TAT_signal_seq"/>
    <property type="match status" value="1"/>
</dbReference>
<dbReference type="Proteomes" id="UP000297966">
    <property type="component" value="Unassembled WGS sequence"/>
</dbReference>
<gene>
    <name evidence="1" type="ORF">E4K65_02970</name>
</gene>
<proteinExistence type="predicted"/>
<sequence length="118" mass="13388">MMMDTPTRRAFLGFAQNAVAAAAIGAIGVRLIETAEAMPIAHDLGQASEPSDLLTQAQWWGPPAPAWGPAPGWGRPPLLWQAQWGPPPRPGWGRPPPRRRRWVCWWHRGRRRCGWRWR</sequence>
<dbReference type="InterPro" id="IPR006311">
    <property type="entry name" value="TAT_signal"/>
</dbReference>
<dbReference type="PROSITE" id="PS51318">
    <property type="entry name" value="TAT"/>
    <property type="match status" value="1"/>
</dbReference>
<evidence type="ECO:0000313" key="1">
    <source>
        <dbReference type="EMBL" id="TFV51078.1"/>
    </source>
</evidence>
<keyword evidence="2" id="KW-1185">Reference proteome</keyword>
<accession>A0A4Y9M7S4</accession>
<comment type="caution">
    <text evidence="1">The sequence shown here is derived from an EMBL/GenBank/DDBJ whole genome shotgun (WGS) entry which is preliminary data.</text>
</comment>
<evidence type="ECO:0000313" key="2">
    <source>
        <dbReference type="Proteomes" id="UP000297966"/>
    </source>
</evidence>
<protein>
    <submittedName>
        <fullName evidence="1">Twin-arginine translocation signal domain-containing protein</fullName>
    </submittedName>
</protein>